<dbReference type="GO" id="GO:0005737">
    <property type="term" value="C:cytoplasm"/>
    <property type="evidence" value="ECO:0007669"/>
    <property type="project" value="UniProtKB-SubCell"/>
</dbReference>
<evidence type="ECO:0000256" key="17">
    <source>
        <dbReference type="SAM" id="MobiDB-lite"/>
    </source>
</evidence>
<evidence type="ECO:0000313" key="23">
    <source>
        <dbReference type="Proteomes" id="UP000037035"/>
    </source>
</evidence>
<evidence type="ECO:0000256" key="16">
    <source>
        <dbReference type="ARBA" id="ARBA00031477"/>
    </source>
</evidence>
<dbReference type="EMBL" id="LAVV01011497">
    <property type="protein sequence ID" value="KNZ47716.1"/>
    <property type="molecule type" value="Genomic_DNA"/>
</dbReference>
<sequence length="1642" mass="185392">MASKRKPGSKQSIKSSSTVSTHPPPSSLASSQSRSTAMTSPPRSRSTKPKSTHITVYERKRNSTGIVPLQDDGSPSKEKSYIRLPAPLEPYMLRFSIAAGARASNSGTLYTNFPHEGHAFERKQFYAHALPQDTSQPIQIDLKVTQAGAFEFYVEFQGDCTKKEGRVKSKPGYFNVDPVLTIPGRQRILSGDNQKVLPVGEGGRVIKGSTTNISLDGLVIQTVIAKWMGKMSQWPKYLDVIMGRGYNMIHFTPLQARGESNSPYSIYDQLRFDQDLFDQFPKSAEDEQKQVSQWLSRLQEEWGLLSLTDVVWNHTANNSPWLRDHPESGYNIVNSPHLEPALELDSALLDLSNTLNEKGLPQALKSEVDLDKVIHFIEHETLAQLKLWEYYAINVDHVATKFSQAWSNVVPSAEAKTESPAHIEWREFEKACLNHEGAGWKLVTGPRGHVSEQVGIDSAVKLFQEKGYGSVTPEETTETLKRILNELNVERYQEYDHDVKAIIQNTRTRIRYTRLDPHGPKMGLITKQHPLFETLFTRLEKDSRTKIHDPRCLALANNGWIWNANPLEDFASSKSKAYLRREVIVWGDCVKLRYGRDPKDSPFLWDHMTKYTELLARLFGGFRIDNCHSTPIHVGEHLLDVARRVRPNLFVCAELFTGSEDMDAYFVSRLGINSLIREAMNGHDPKDQSRLLYNYGLGKPIGSMDTDCLTEISEISLPSKHGEKSQIKCEIVPLHGSKPHAFLMDCTHDNESPADKRTARDALPTGGLVPFAFSAIGSNKGFDDLYPKLLDLVSEKRLYDHVDVESGIGRWKRLLNHLHTEMAADGFKEGHFHQENDYIMAHRVHPSTHEGYLLVAHTAFNGDSNDRGFVAPMKLRRTKAALVLGSSLEILSRKNPSDDTKLRGFESKLTPIEFGAADHLIKPGSDSDGEFIEIIVPKHFPPGSLILFKTWMEGMKLDQGEMKGQNLESFIGSGATKKFDGLNAIDLNFVLYRTDGEERDSSEGRDGVYDVPGLGRNVYCGLEGWMHHLKYIIRTNDLGHPLCAHLRDGPWAFEYVLERLCRNSQRYPNLKGPVEWLEERINLIKAKVPAFMRPKYFALLIYTAYKASKERAIALCSPFIRQGTVFIHALAMTAIQMYGLVPSASLDPKESLPCVAAGLPHFSSGWARTWGRDCAISASGLFIKTGLFEIARAHLLCFCTTLKHGLMPNLLDSVRTPRYNSRDSPWFMLQLLQEYVKHSDEGEAILSVSVKRRFPSSDEWVPWDSPAAYSEEITVGEVVAEVLERHARGINFREYNAGPAIDGQMCDKGFNININVDWSTGLILGGNEKNCGTWMDKMGESEKAGNKGFPGTPRDGAPVEIIGLLYSTLVWAAELAKAGKLRKNSVEAEIDGKKVKISYDEWADKIHKNFERCYWIPLASDEDKDFVIDPKLITRRGVYKDIFGQCGTPSDRAHADYQLRPNFPIAMAVAPKLFTPARALIALKIAREALVGPLGMRTLDPLEADYRPYYDNANDSSDWHVAKGRNEWVWPMGYYLRAFLHFDTLVGEGLKNHQGTIHQVHSILAEHRQHIQSDPWAGLPELTNKDGAFCRDSCESQAWSLKPQPYWTCCLRQVFIRLTFRYKLKLTYSWLDSCHQIYQLYK</sequence>
<dbReference type="GO" id="GO:0004134">
    <property type="term" value="F:4-alpha-glucanotransferase activity"/>
    <property type="evidence" value="ECO:0007669"/>
    <property type="project" value="UniProtKB-EC"/>
</dbReference>
<dbReference type="SUPFAM" id="SSF51445">
    <property type="entry name" value="(Trans)glycosidases"/>
    <property type="match status" value="1"/>
</dbReference>
<comment type="subcellular location">
    <subcellularLocation>
        <location evidence="4">Cytoplasm</location>
    </subcellularLocation>
</comment>
<feature type="domain" description="Glycogen debranching enzyme central" evidence="21">
    <location>
        <begin position="807"/>
        <end position="1060"/>
    </location>
</feature>
<keyword evidence="10" id="KW-0808">Transferase</keyword>
<dbReference type="FunFam" id="1.50.10.10:FF:000039">
    <property type="entry name" value="Glycogen debranching enzyme Gdb1, putative"/>
    <property type="match status" value="1"/>
</dbReference>
<evidence type="ECO:0000256" key="11">
    <source>
        <dbReference type="ARBA" id="ARBA00022801"/>
    </source>
</evidence>
<protein>
    <recommendedName>
        <fullName evidence="7">Glycogen debranching enzyme</fullName>
        <ecNumber evidence="5">2.4.1.25</ecNumber>
        <ecNumber evidence="6">3.2.1.33</ecNumber>
    </recommendedName>
    <alternativeName>
        <fullName evidence="16">Glycogen debrancher</fullName>
    </alternativeName>
</protein>
<dbReference type="InterPro" id="IPR032790">
    <property type="entry name" value="GDE_C"/>
</dbReference>
<organism evidence="22 23">
    <name type="scientific">Puccinia sorghi</name>
    <dbReference type="NCBI Taxonomy" id="27349"/>
    <lineage>
        <taxon>Eukaryota</taxon>
        <taxon>Fungi</taxon>
        <taxon>Dikarya</taxon>
        <taxon>Basidiomycota</taxon>
        <taxon>Pucciniomycotina</taxon>
        <taxon>Pucciniomycetes</taxon>
        <taxon>Pucciniales</taxon>
        <taxon>Pucciniaceae</taxon>
        <taxon>Puccinia</taxon>
    </lineage>
</organism>
<evidence type="ECO:0000256" key="1">
    <source>
        <dbReference type="ARBA" id="ARBA00000439"/>
    </source>
</evidence>
<dbReference type="Gene3D" id="1.50.10.10">
    <property type="match status" value="1"/>
</dbReference>
<proteinExistence type="inferred from homology"/>
<evidence type="ECO:0000259" key="19">
    <source>
        <dbReference type="Pfam" id="PF14699"/>
    </source>
</evidence>
<comment type="catalytic activity">
    <reaction evidence="2">
        <text>Hydrolysis of (1-&gt;6)-alpha-D-glucosidic branch linkages in glycogen phosphorylase limit dextrin.</text>
        <dbReference type="EC" id="3.2.1.33"/>
    </reaction>
</comment>
<dbReference type="PANTHER" id="PTHR10569">
    <property type="entry name" value="GLYCOGEN DEBRANCHING ENZYME"/>
    <property type="match status" value="1"/>
</dbReference>
<evidence type="ECO:0000259" key="18">
    <source>
        <dbReference type="Pfam" id="PF06202"/>
    </source>
</evidence>
<dbReference type="GO" id="GO:0004135">
    <property type="term" value="F:amylo-alpha-1,6-glucosidase activity"/>
    <property type="evidence" value="ECO:0007669"/>
    <property type="project" value="UniProtKB-EC"/>
</dbReference>
<evidence type="ECO:0000256" key="8">
    <source>
        <dbReference type="ARBA" id="ARBA00022490"/>
    </source>
</evidence>
<dbReference type="InterPro" id="IPR029436">
    <property type="entry name" value="AGL_euk_N"/>
</dbReference>
<keyword evidence="11" id="KW-0378">Hydrolase</keyword>
<dbReference type="PANTHER" id="PTHR10569:SF2">
    <property type="entry name" value="GLYCOGEN DEBRANCHING ENZYME"/>
    <property type="match status" value="1"/>
</dbReference>
<dbReference type="InterPro" id="IPR032792">
    <property type="entry name" value="AGL_glucanoTrfase"/>
</dbReference>
<dbReference type="CDD" id="cd11327">
    <property type="entry name" value="AmyAc_Glg_debranch_2"/>
    <property type="match status" value="1"/>
</dbReference>
<evidence type="ECO:0000256" key="12">
    <source>
        <dbReference type="ARBA" id="ARBA00023056"/>
    </source>
</evidence>
<dbReference type="InterPro" id="IPR010401">
    <property type="entry name" value="AGL/Gdb1"/>
</dbReference>
<keyword evidence="9" id="KW-0328">Glycosyltransferase</keyword>
<evidence type="ECO:0000256" key="3">
    <source>
        <dbReference type="ARBA" id="ARBA00003530"/>
    </source>
</evidence>
<keyword evidence="13" id="KW-0511">Multifunctional enzyme</keyword>
<feature type="compositionally biased region" description="Low complexity" evidence="17">
    <location>
        <begin position="9"/>
        <end position="44"/>
    </location>
</feature>
<evidence type="ECO:0000256" key="10">
    <source>
        <dbReference type="ARBA" id="ARBA00022679"/>
    </source>
</evidence>
<evidence type="ECO:0000256" key="9">
    <source>
        <dbReference type="ARBA" id="ARBA00022676"/>
    </source>
</evidence>
<evidence type="ECO:0000256" key="2">
    <source>
        <dbReference type="ARBA" id="ARBA00000927"/>
    </source>
</evidence>
<name>A0A0L6UGP3_9BASI</name>
<keyword evidence="8" id="KW-0963">Cytoplasm</keyword>
<dbReference type="Pfam" id="PF14702">
    <property type="entry name" value="hGDE_central"/>
    <property type="match status" value="1"/>
</dbReference>
<keyword evidence="23" id="KW-1185">Reference proteome</keyword>
<evidence type="ECO:0000256" key="15">
    <source>
        <dbReference type="ARBA" id="ARBA00025780"/>
    </source>
</evidence>
<comment type="caution">
    <text evidence="22">The sequence shown here is derived from an EMBL/GenBank/DDBJ whole genome shotgun (WGS) entry which is preliminary data.</text>
</comment>
<feature type="region of interest" description="Disordered" evidence="17">
    <location>
        <begin position="1"/>
        <end position="79"/>
    </location>
</feature>
<dbReference type="InterPro" id="IPR008928">
    <property type="entry name" value="6-hairpin_glycosidase_sf"/>
</dbReference>
<dbReference type="Proteomes" id="UP000037035">
    <property type="component" value="Unassembled WGS sequence"/>
</dbReference>
<keyword evidence="14" id="KW-0326">Glycosidase</keyword>
<evidence type="ECO:0000256" key="6">
    <source>
        <dbReference type="ARBA" id="ARBA00012778"/>
    </source>
</evidence>
<evidence type="ECO:0000256" key="13">
    <source>
        <dbReference type="ARBA" id="ARBA00023268"/>
    </source>
</evidence>
<dbReference type="Gene3D" id="3.20.20.80">
    <property type="entry name" value="Glycosidases"/>
    <property type="match status" value="2"/>
</dbReference>
<evidence type="ECO:0000256" key="14">
    <source>
        <dbReference type="ARBA" id="ARBA00023295"/>
    </source>
</evidence>
<dbReference type="InterPro" id="IPR017853">
    <property type="entry name" value="GH"/>
</dbReference>
<evidence type="ECO:0000259" key="20">
    <source>
        <dbReference type="Pfam" id="PF14701"/>
    </source>
</evidence>
<feature type="domain" description="Eukaryotic glycogen debranching enzyme N-terminal" evidence="19">
    <location>
        <begin position="93"/>
        <end position="182"/>
    </location>
</feature>
<dbReference type="GO" id="GO:0005980">
    <property type="term" value="P:glycogen catabolic process"/>
    <property type="evidence" value="ECO:0007669"/>
    <property type="project" value="InterPro"/>
</dbReference>
<dbReference type="STRING" id="27349.A0A0L6UGP3"/>
<gene>
    <name evidence="22" type="ORF">VP01_61g4</name>
</gene>
<dbReference type="InterPro" id="IPR032788">
    <property type="entry name" value="AGL_central"/>
</dbReference>
<evidence type="ECO:0000313" key="22">
    <source>
        <dbReference type="EMBL" id="KNZ47716.1"/>
    </source>
</evidence>
<comment type="similarity">
    <text evidence="15">Belongs to the glycogen debranching enzyme family.</text>
</comment>
<comment type="function">
    <text evidence="3">Multifunctional enzyme acting as 1,4-alpha-D-glucan:1,4-alpha-D-glucan 4-alpha-D-glycosyltransferase and amylo-1,6-glucosidase in glycogen degradation.</text>
</comment>
<reference evidence="22 23" key="1">
    <citation type="submission" date="2015-08" db="EMBL/GenBank/DDBJ databases">
        <title>Next Generation Sequencing and Analysis of the Genome of Puccinia sorghi L Schw, the Causal Agent of Maize Common Rust.</title>
        <authorList>
            <person name="Rochi L."/>
            <person name="Burguener G."/>
            <person name="Darino M."/>
            <person name="Turjanski A."/>
            <person name="Kreff E."/>
            <person name="Dieguez M.J."/>
            <person name="Sacco F."/>
        </authorList>
    </citation>
    <scope>NUCLEOTIDE SEQUENCE [LARGE SCALE GENOMIC DNA]</scope>
    <source>
        <strain evidence="22 23">RO10H11247</strain>
    </source>
</reference>
<evidence type="ECO:0000259" key="21">
    <source>
        <dbReference type="Pfam" id="PF14702"/>
    </source>
</evidence>
<dbReference type="InterPro" id="IPR012341">
    <property type="entry name" value="6hp_glycosidase-like_sf"/>
</dbReference>
<dbReference type="Pfam" id="PF14701">
    <property type="entry name" value="hDGE_amylase"/>
    <property type="match status" value="1"/>
</dbReference>
<feature type="domain" description="Glycogen debranching enzyme glucanotransferase" evidence="20">
    <location>
        <begin position="212"/>
        <end position="650"/>
    </location>
</feature>
<dbReference type="FunFam" id="3.20.20.80:FF:000242">
    <property type="entry name" value="Glycogen debranching enzyme Gdb1, putative"/>
    <property type="match status" value="1"/>
</dbReference>
<dbReference type="EC" id="2.4.1.25" evidence="5"/>
<dbReference type="Pfam" id="PF14699">
    <property type="entry name" value="hGDE_N"/>
    <property type="match status" value="1"/>
</dbReference>
<dbReference type="VEuPathDB" id="FungiDB:VP01_61g4"/>
<accession>A0A0L6UGP3</accession>
<evidence type="ECO:0000256" key="7">
    <source>
        <dbReference type="ARBA" id="ARBA00020723"/>
    </source>
</evidence>
<comment type="catalytic activity">
    <reaction evidence="1">
        <text>Transfers a segment of a (1-&gt;4)-alpha-D-glucan to a new position in an acceptor, which may be glucose or a (1-&gt;4)-alpha-D-glucan.</text>
        <dbReference type="EC" id="2.4.1.25"/>
    </reaction>
</comment>
<dbReference type="GO" id="GO:0005978">
    <property type="term" value="P:glycogen biosynthetic process"/>
    <property type="evidence" value="ECO:0007669"/>
    <property type="project" value="UniProtKB-KW"/>
</dbReference>
<dbReference type="FunFam" id="3.20.20.80:FF:000070">
    <property type="entry name" value="GDB1p Glycogen debranching enzyme"/>
    <property type="match status" value="1"/>
</dbReference>
<keyword evidence="12" id="KW-0320">Glycogen biosynthesis</keyword>
<evidence type="ECO:0000256" key="5">
    <source>
        <dbReference type="ARBA" id="ARBA00012560"/>
    </source>
</evidence>
<dbReference type="SUPFAM" id="SSF48208">
    <property type="entry name" value="Six-hairpin glycosidases"/>
    <property type="match status" value="1"/>
</dbReference>
<feature type="domain" description="Glycogen debranching enzyme C-terminal" evidence="18">
    <location>
        <begin position="1150"/>
        <end position="1601"/>
    </location>
</feature>
<dbReference type="EC" id="3.2.1.33" evidence="6"/>
<evidence type="ECO:0000256" key="4">
    <source>
        <dbReference type="ARBA" id="ARBA00004496"/>
    </source>
</evidence>
<dbReference type="Pfam" id="PF06202">
    <property type="entry name" value="GDE_C"/>
    <property type="match status" value="1"/>
</dbReference>
<dbReference type="OrthoDB" id="10248904at2759"/>